<dbReference type="GO" id="GO:0008168">
    <property type="term" value="F:methyltransferase activity"/>
    <property type="evidence" value="ECO:0007669"/>
    <property type="project" value="UniProtKB-KW"/>
</dbReference>
<name>A0A0C4WII8_9GAMM</name>
<organism evidence="4 5">
    <name type="scientific">Azotobacter chroococcum NCIMB 8003</name>
    <dbReference type="NCBI Taxonomy" id="1328314"/>
    <lineage>
        <taxon>Bacteria</taxon>
        <taxon>Pseudomonadati</taxon>
        <taxon>Pseudomonadota</taxon>
        <taxon>Gammaproteobacteria</taxon>
        <taxon>Pseudomonadales</taxon>
        <taxon>Pseudomonadaceae</taxon>
        <taxon>Azotobacter</taxon>
    </lineage>
</organism>
<keyword evidence="3" id="KW-0949">S-adenosyl-L-methionine</keyword>
<keyword evidence="1" id="KW-0489">Methyltransferase</keyword>
<evidence type="ECO:0000256" key="1">
    <source>
        <dbReference type="ARBA" id="ARBA00022603"/>
    </source>
</evidence>
<keyword evidence="2" id="KW-0808">Transferase</keyword>
<gene>
    <name evidence="4" type="ORF">Achr_26620</name>
</gene>
<protein>
    <submittedName>
        <fullName evidence="4">Uncharacterized protein</fullName>
    </submittedName>
</protein>
<dbReference type="EMBL" id="CP010415">
    <property type="protein sequence ID" value="AJE22088.1"/>
    <property type="molecule type" value="Genomic_DNA"/>
</dbReference>
<dbReference type="Proteomes" id="UP000068210">
    <property type="component" value="Chromosome"/>
</dbReference>
<accession>A0A0C4WII8</accession>
<dbReference type="AlphaFoldDB" id="A0A0C4WII8"/>
<keyword evidence="5" id="KW-1185">Reference proteome</keyword>
<evidence type="ECO:0000313" key="5">
    <source>
        <dbReference type="Proteomes" id="UP000068210"/>
    </source>
</evidence>
<evidence type="ECO:0000256" key="3">
    <source>
        <dbReference type="ARBA" id="ARBA00022691"/>
    </source>
</evidence>
<dbReference type="InterPro" id="IPR018117">
    <property type="entry name" value="C5_DNA_meth_AS"/>
</dbReference>
<evidence type="ECO:0000256" key="2">
    <source>
        <dbReference type="ARBA" id="ARBA00022679"/>
    </source>
</evidence>
<reference evidence="4 5" key="1">
    <citation type="journal article" date="2015" name="PLoS ONE">
        <title>Azotobacter Genomes: The Genome of Azotobacter chroococcum NCIMB 8003 (ATCC 4412).</title>
        <authorList>
            <person name="Robson R.L."/>
            <person name="Jones R."/>
            <person name="Robson R.M."/>
            <person name="Schwartz A."/>
            <person name="Richardson T.H."/>
        </authorList>
    </citation>
    <scope>NUCLEOTIDE SEQUENCE [LARGE SCALE GENOMIC DNA]</scope>
    <source>
        <strain evidence="4 5">NCIMB 8003</strain>
    </source>
</reference>
<evidence type="ECO:0000313" key="4">
    <source>
        <dbReference type="EMBL" id="AJE22088.1"/>
    </source>
</evidence>
<dbReference type="HOGENOM" id="CLU_699827_0_0_6"/>
<proteinExistence type="predicted"/>
<dbReference type="GO" id="GO:0032259">
    <property type="term" value="P:methylation"/>
    <property type="evidence" value="ECO:0007669"/>
    <property type="project" value="UniProtKB-KW"/>
</dbReference>
<dbReference type="KEGG" id="acx:Achr_26620"/>
<dbReference type="PROSITE" id="PS00094">
    <property type="entry name" value="C5_MTASE_1"/>
    <property type="match status" value="1"/>
</dbReference>
<sequence>MKKLAVTLLFSMAYFAPLVSECKELIIEMAGDIEVILSGDPCGNMSIPDSPARAIRLRNGELALMASHFTNVPLRGRDLKNLNVACEAAVRPALNPDPEAFNDRFWVQALYPLSNAKVLGISSHEYDGGRHKGMCHSKSHNDCWYSSIIFTEANESKLQFKPIDRKARVLLRPDQLFDPQGTGQRGYFSVSNIVQSKKWIYLYAYAEKTDGVRHGNCLLRARANNPLEWSIYSNEGFKPIKENPKCKVIGAQIIGGPIRSIVYAEPLKKFVAIFLTGEAENEGIYYSTSNNLIDWSKREKIISLHSPYGRNGCGKFFYYPSAIDENSRSEIFDMVGKKFYIYLTRFNFDDCNRNHRKRDLVRFPVHITQNDSQ</sequence>
<dbReference type="RefSeq" id="WP_144411556.1">
    <property type="nucleotide sequence ID" value="NZ_CP010415.1"/>
</dbReference>